<dbReference type="AlphaFoldDB" id="A0A699HKA5"/>
<gene>
    <name evidence="2" type="ORF">Tci_396469</name>
</gene>
<name>A0A699HKA5_TANCI</name>
<feature type="region of interest" description="Disordered" evidence="1">
    <location>
        <begin position="83"/>
        <end position="112"/>
    </location>
</feature>
<organism evidence="2">
    <name type="scientific">Tanacetum cinerariifolium</name>
    <name type="common">Dalmatian daisy</name>
    <name type="synonym">Chrysanthemum cinerariifolium</name>
    <dbReference type="NCBI Taxonomy" id="118510"/>
    <lineage>
        <taxon>Eukaryota</taxon>
        <taxon>Viridiplantae</taxon>
        <taxon>Streptophyta</taxon>
        <taxon>Embryophyta</taxon>
        <taxon>Tracheophyta</taxon>
        <taxon>Spermatophyta</taxon>
        <taxon>Magnoliopsida</taxon>
        <taxon>eudicotyledons</taxon>
        <taxon>Gunneridae</taxon>
        <taxon>Pentapetalae</taxon>
        <taxon>asterids</taxon>
        <taxon>campanulids</taxon>
        <taxon>Asterales</taxon>
        <taxon>Asteraceae</taxon>
        <taxon>Asteroideae</taxon>
        <taxon>Anthemideae</taxon>
        <taxon>Anthemidinae</taxon>
        <taxon>Tanacetum</taxon>
    </lineage>
</organism>
<reference evidence="2" key="1">
    <citation type="journal article" date="2019" name="Sci. Rep.">
        <title>Draft genome of Tanacetum cinerariifolium, the natural source of mosquito coil.</title>
        <authorList>
            <person name="Yamashiro T."/>
            <person name="Shiraishi A."/>
            <person name="Satake H."/>
            <person name="Nakayama K."/>
        </authorList>
    </citation>
    <scope>NUCLEOTIDE SEQUENCE</scope>
</reference>
<dbReference type="EMBL" id="BKCJ010162887">
    <property type="protein sequence ID" value="GEY24495.1"/>
    <property type="molecule type" value="Genomic_DNA"/>
</dbReference>
<evidence type="ECO:0000313" key="2">
    <source>
        <dbReference type="EMBL" id="GEY24495.1"/>
    </source>
</evidence>
<accession>A0A699HKA5</accession>
<protein>
    <submittedName>
        <fullName evidence="2">Uncharacterized protein</fullName>
    </submittedName>
</protein>
<comment type="caution">
    <text evidence="2">The sequence shown here is derived from an EMBL/GenBank/DDBJ whole genome shotgun (WGS) entry which is preliminary data.</text>
</comment>
<proteinExistence type="predicted"/>
<evidence type="ECO:0000256" key="1">
    <source>
        <dbReference type="SAM" id="MobiDB-lite"/>
    </source>
</evidence>
<sequence>MIAITFVGLGELMDYFEDIKVAQKKVKIAFENADSSSRVELIPSRIKIKCSSIRKKSSSKIPNENSFQVVIYGKNVEYPKNPSLGAGASETKNPKKTSQAPKGYSVGPKMAFKPNQEYKPVTKKQTDNSRGNKMKVMVSTSKNVENSSTNTTPSMDKIDKFEDLIIDGQAILVDETGNPLNKVEYPGDHDGEDEVASIDNDMARSLAFERIGFGTKSLLEQWTDSYGNGDCDDDPYDDDMYEGQDLSEEIQTICDKLDIRV</sequence>